<feature type="domain" description="ParB-like N-terminal" evidence="3">
    <location>
        <begin position="30"/>
        <end position="123"/>
    </location>
</feature>
<dbReference type="InterPro" id="IPR036086">
    <property type="entry name" value="ParB/Sulfiredoxin_sf"/>
</dbReference>
<dbReference type="PANTHER" id="PTHR33375:SF1">
    <property type="entry name" value="CHROMOSOME-PARTITIONING PROTEIN PARB-RELATED"/>
    <property type="match status" value="1"/>
</dbReference>
<dbReference type="NCBIfam" id="TIGR00180">
    <property type="entry name" value="parB_part"/>
    <property type="match status" value="1"/>
</dbReference>
<dbReference type="GO" id="GO:0007059">
    <property type="term" value="P:chromosome segregation"/>
    <property type="evidence" value="ECO:0007669"/>
    <property type="project" value="TreeGrafter"/>
</dbReference>
<dbReference type="EMBL" id="FWWR01000008">
    <property type="protein sequence ID" value="SMB78663.1"/>
    <property type="molecule type" value="Genomic_DNA"/>
</dbReference>
<dbReference type="AlphaFoldDB" id="A0A1W1UC98"/>
<feature type="coiled-coil region" evidence="2">
    <location>
        <begin position="230"/>
        <end position="328"/>
    </location>
</feature>
<keyword evidence="5" id="KW-1185">Reference proteome</keyword>
<dbReference type="InterPro" id="IPR004437">
    <property type="entry name" value="ParB/RepB/Spo0J"/>
</dbReference>
<dbReference type="PANTHER" id="PTHR33375">
    <property type="entry name" value="CHROMOSOME-PARTITIONING PROTEIN PARB-RELATED"/>
    <property type="match status" value="1"/>
</dbReference>
<dbReference type="SUPFAM" id="SSF109709">
    <property type="entry name" value="KorB DNA-binding domain-like"/>
    <property type="match status" value="1"/>
</dbReference>
<organism evidence="4 5">
    <name type="scientific">Peptoniphilus asaccharolyticus DSM 20463</name>
    <dbReference type="NCBI Taxonomy" id="573058"/>
    <lineage>
        <taxon>Bacteria</taxon>
        <taxon>Bacillati</taxon>
        <taxon>Bacillota</taxon>
        <taxon>Tissierellia</taxon>
        <taxon>Tissierellales</taxon>
        <taxon>Peptoniphilaceae</taxon>
        <taxon>Peptoniphilus</taxon>
    </lineage>
</organism>
<dbReference type="Gene3D" id="1.10.10.2830">
    <property type="match status" value="1"/>
</dbReference>
<evidence type="ECO:0000313" key="5">
    <source>
        <dbReference type="Proteomes" id="UP000192368"/>
    </source>
</evidence>
<protein>
    <submittedName>
        <fullName evidence="4">ParB/RepB/Spo0J family partition protein</fullName>
    </submittedName>
</protein>
<dbReference type="SMART" id="SM00470">
    <property type="entry name" value="ParB"/>
    <property type="match status" value="1"/>
</dbReference>
<sequence length="373" mass="43669">MAKFNVDSINKTVGAISDKKNSFSEGVNFKFIDISLIKENEYNDKVFRDTTEDEFNNLAESIKEVGVLNPLVVVKEEGTDFYKLISGEKRKRVLEHLKIKNVPVIIKSFENENKEKLALIHANIKQRKLSDMDLARAIEQEKEILKAMGYEGNKIEKIAENYNLSKSTAKRIDKLNSLIPELKKLIDEEKLKAGKGQELAKLDEKMQLKIYEILNENIEEMTLSELKKFTEKNEKEQKKLLNKIQDLKNKNEKNKEEKLNLQNKIEALENEIDEQKLNDVDENIIKEKEIIIQKLNDQIKILNSNLKNKNEKIEMKKLKEEIKKESVSIKKYCIENEIEVEKSLVDLFEKFNDEQKNNLINLFENLKNKNRKL</sequence>
<evidence type="ECO:0000256" key="2">
    <source>
        <dbReference type="SAM" id="Coils"/>
    </source>
</evidence>
<dbReference type="Gene3D" id="3.90.1530.30">
    <property type="match status" value="1"/>
</dbReference>
<dbReference type="STRING" id="573058.SAMN00017477_0080"/>
<reference evidence="5" key="1">
    <citation type="submission" date="2017-04" db="EMBL/GenBank/DDBJ databases">
        <authorList>
            <person name="Varghese N."/>
            <person name="Submissions S."/>
        </authorList>
    </citation>
    <scope>NUCLEOTIDE SEQUENCE [LARGE SCALE GENOMIC DNA]</scope>
    <source>
        <strain evidence="5">DSM 20463</strain>
    </source>
</reference>
<dbReference type="Pfam" id="PF02195">
    <property type="entry name" value="ParB_N"/>
    <property type="match status" value="1"/>
</dbReference>
<dbReference type="InterPro" id="IPR003115">
    <property type="entry name" value="ParB_N"/>
</dbReference>
<dbReference type="RefSeq" id="WP_084229778.1">
    <property type="nucleotide sequence ID" value="NZ_FWWR01000008.1"/>
</dbReference>
<keyword evidence="2" id="KW-0175">Coiled coil</keyword>
<gene>
    <name evidence="4" type="ORF">SAMN00017477_0080</name>
</gene>
<comment type="similarity">
    <text evidence="1">Belongs to the ParB family.</text>
</comment>
<dbReference type="OrthoDB" id="9802051at2"/>
<evidence type="ECO:0000256" key="1">
    <source>
        <dbReference type="ARBA" id="ARBA00006295"/>
    </source>
</evidence>
<evidence type="ECO:0000313" key="4">
    <source>
        <dbReference type="EMBL" id="SMB78663.1"/>
    </source>
</evidence>
<dbReference type="SUPFAM" id="SSF110849">
    <property type="entry name" value="ParB/Sulfiredoxin"/>
    <property type="match status" value="1"/>
</dbReference>
<dbReference type="GO" id="GO:0003677">
    <property type="term" value="F:DNA binding"/>
    <property type="evidence" value="ECO:0007669"/>
    <property type="project" value="InterPro"/>
</dbReference>
<evidence type="ECO:0000259" key="3">
    <source>
        <dbReference type="SMART" id="SM00470"/>
    </source>
</evidence>
<name>A0A1W1UC98_PEPAS</name>
<dbReference type="GO" id="GO:0005694">
    <property type="term" value="C:chromosome"/>
    <property type="evidence" value="ECO:0007669"/>
    <property type="project" value="TreeGrafter"/>
</dbReference>
<proteinExistence type="inferred from homology"/>
<dbReference type="InterPro" id="IPR050336">
    <property type="entry name" value="Chromosome_partition/occlusion"/>
</dbReference>
<dbReference type="Proteomes" id="UP000192368">
    <property type="component" value="Unassembled WGS sequence"/>
</dbReference>
<accession>A0A1W1UC98</accession>